<evidence type="ECO:0000313" key="2">
    <source>
        <dbReference type="EMBL" id="KXS12804.1"/>
    </source>
</evidence>
<dbReference type="EMBL" id="KQ965784">
    <property type="protein sequence ID" value="KXS12804.1"/>
    <property type="molecule type" value="Genomic_DNA"/>
</dbReference>
<dbReference type="OrthoDB" id="10002384at2759"/>
<feature type="region of interest" description="Disordered" evidence="1">
    <location>
        <begin position="1"/>
        <end position="48"/>
    </location>
</feature>
<name>A0A139A7X0_GONPJ</name>
<gene>
    <name evidence="2" type="ORF">M427DRAFT_136952</name>
</gene>
<dbReference type="Proteomes" id="UP000070544">
    <property type="component" value="Unassembled WGS sequence"/>
</dbReference>
<keyword evidence="3" id="KW-1185">Reference proteome</keyword>
<dbReference type="InterPro" id="IPR031466">
    <property type="entry name" value="MIIP"/>
</dbReference>
<evidence type="ECO:0000313" key="3">
    <source>
        <dbReference type="Proteomes" id="UP000070544"/>
    </source>
</evidence>
<evidence type="ECO:0000256" key="1">
    <source>
        <dbReference type="SAM" id="MobiDB-lite"/>
    </source>
</evidence>
<organism evidence="2 3">
    <name type="scientific">Gonapodya prolifera (strain JEL478)</name>
    <name type="common">Monoblepharis prolifera</name>
    <dbReference type="NCBI Taxonomy" id="1344416"/>
    <lineage>
        <taxon>Eukaryota</taxon>
        <taxon>Fungi</taxon>
        <taxon>Fungi incertae sedis</taxon>
        <taxon>Chytridiomycota</taxon>
        <taxon>Chytridiomycota incertae sedis</taxon>
        <taxon>Monoblepharidomycetes</taxon>
        <taxon>Monoblepharidales</taxon>
        <taxon>Gonapodyaceae</taxon>
        <taxon>Gonapodya</taxon>
    </lineage>
</organism>
<dbReference type="AlphaFoldDB" id="A0A139A7X0"/>
<feature type="compositionally biased region" description="Basic and acidic residues" evidence="1">
    <location>
        <begin position="12"/>
        <end position="31"/>
    </location>
</feature>
<dbReference type="GO" id="GO:0030336">
    <property type="term" value="P:negative regulation of cell migration"/>
    <property type="evidence" value="ECO:0007669"/>
    <property type="project" value="InterPro"/>
</dbReference>
<dbReference type="Pfam" id="PF15734">
    <property type="entry name" value="MIIP"/>
    <property type="match status" value="1"/>
</dbReference>
<reference evidence="2 3" key="1">
    <citation type="journal article" date="2015" name="Genome Biol. Evol.">
        <title>Phylogenomic analyses indicate that early fungi evolved digesting cell walls of algal ancestors of land plants.</title>
        <authorList>
            <person name="Chang Y."/>
            <person name="Wang S."/>
            <person name="Sekimoto S."/>
            <person name="Aerts A.L."/>
            <person name="Choi C."/>
            <person name="Clum A."/>
            <person name="LaButti K.M."/>
            <person name="Lindquist E.A."/>
            <person name="Yee Ngan C."/>
            <person name="Ohm R.A."/>
            <person name="Salamov A.A."/>
            <person name="Grigoriev I.V."/>
            <person name="Spatafora J.W."/>
            <person name="Berbee M.L."/>
        </authorList>
    </citation>
    <scope>NUCLEOTIDE SEQUENCE [LARGE SCALE GENOMIC DNA]</scope>
    <source>
        <strain evidence="2 3">JEL478</strain>
    </source>
</reference>
<dbReference type="GO" id="GO:0010972">
    <property type="term" value="P:negative regulation of G2/M transition of mitotic cell cycle"/>
    <property type="evidence" value="ECO:0007669"/>
    <property type="project" value="InterPro"/>
</dbReference>
<accession>A0A139A7X0</accession>
<protein>
    <submittedName>
        <fullName evidence="2">Uncharacterized protein</fullName>
    </submittedName>
</protein>
<sequence>MARSVPLPTSVRKKELPASKEGGAEMQKRESVGPVRVTVPSTVPADPPVRYKAHRRVSFDPGERVGLESHLHASYAYPFRATGAKRAERVSLAAEIGQDGDKGRTGALGGVKGDWKEWRAEW</sequence>
<proteinExistence type="predicted"/>